<organism evidence="2 3">
    <name type="scientific">Venturia effusa</name>
    <dbReference type="NCBI Taxonomy" id="50376"/>
    <lineage>
        <taxon>Eukaryota</taxon>
        <taxon>Fungi</taxon>
        <taxon>Dikarya</taxon>
        <taxon>Ascomycota</taxon>
        <taxon>Pezizomycotina</taxon>
        <taxon>Dothideomycetes</taxon>
        <taxon>Pleosporomycetidae</taxon>
        <taxon>Venturiales</taxon>
        <taxon>Venturiaceae</taxon>
        <taxon>Venturia</taxon>
    </lineage>
</organism>
<accession>A0A517KW90</accession>
<dbReference type="EMBL" id="CP042185">
    <property type="protein sequence ID" value="QDS67660.1"/>
    <property type="molecule type" value="Genomic_DNA"/>
</dbReference>
<protein>
    <submittedName>
        <fullName evidence="2">Uncharacterized protein</fullName>
    </submittedName>
</protein>
<evidence type="ECO:0000313" key="2">
    <source>
        <dbReference type="EMBL" id="QDS67660.1"/>
    </source>
</evidence>
<sequence length="131" mass="14747">MAFPKSTKKRTTKTKTKTASHDCSSDKHTTPPERNKKTNTKTKPTPTAPKKQVSFLNLPSNIRGQILSPEFRAYIPLETTYRRRGQTPAYMDGLAGLYRRAIPECVEDVEQVLLEAKDAVEELVGDPGYYC</sequence>
<dbReference type="Proteomes" id="UP000316270">
    <property type="component" value="Chromosome 1"/>
</dbReference>
<keyword evidence="3" id="KW-1185">Reference proteome</keyword>
<evidence type="ECO:0000256" key="1">
    <source>
        <dbReference type="SAM" id="MobiDB-lite"/>
    </source>
</evidence>
<reference evidence="2 3" key="1">
    <citation type="submission" date="2019-07" db="EMBL/GenBank/DDBJ databases">
        <title>Finished genome of Venturia effusa.</title>
        <authorList>
            <person name="Young C.A."/>
            <person name="Cox M.P."/>
            <person name="Ganley A.R.D."/>
            <person name="David W.J."/>
        </authorList>
    </citation>
    <scope>NUCLEOTIDE SEQUENCE [LARGE SCALE GENOMIC DNA]</scope>
    <source>
        <strain evidence="3">albino</strain>
    </source>
</reference>
<feature type="compositionally biased region" description="Basic and acidic residues" evidence="1">
    <location>
        <begin position="19"/>
        <end position="36"/>
    </location>
</feature>
<evidence type="ECO:0000313" key="3">
    <source>
        <dbReference type="Proteomes" id="UP000316270"/>
    </source>
</evidence>
<feature type="compositionally biased region" description="Basic residues" evidence="1">
    <location>
        <begin position="1"/>
        <end position="18"/>
    </location>
</feature>
<feature type="compositionally biased region" description="Low complexity" evidence="1">
    <location>
        <begin position="41"/>
        <end position="51"/>
    </location>
</feature>
<dbReference type="OrthoDB" id="10352311at2759"/>
<gene>
    <name evidence="2" type="ORF">FKW77_004857</name>
</gene>
<proteinExistence type="predicted"/>
<feature type="region of interest" description="Disordered" evidence="1">
    <location>
        <begin position="1"/>
        <end position="52"/>
    </location>
</feature>
<name>A0A517KW90_9PEZI</name>
<dbReference type="AlphaFoldDB" id="A0A517KW90"/>